<proteinExistence type="predicted"/>
<sequence length="82" mass="8923">MATNFSSTVFVDPQFFDGLGPVYFTGGEESDGSITGHSSYASASDKKPSKKKRSTQKSPKEKSPTHEEHQENPFISPSSKLP</sequence>
<accession>A0ACC2UGR7</accession>
<reference evidence="1" key="1">
    <citation type="submission" date="2022-04" db="EMBL/GenBank/DDBJ databases">
        <title>Genome of the entomopathogenic fungus Entomophthora muscae.</title>
        <authorList>
            <person name="Elya C."/>
            <person name="Lovett B.R."/>
            <person name="Lee E."/>
            <person name="Macias A.M."/>
            <person name="Hajek A.E."/>
            <person name="De Bivort B.L."/>
            <person name="Kasson M.T."/>
            <person name="De Fine Licht H.H."/>
            <person name="Stajich J.E."/>
        </authorList>
    </citation>
    <scope>NUCLEOTIDE SEQUENCE</scope>
    <source>
        <strain evidence="1">Berkeley</strain>
    </source>
</reference>
<organism evidence="1 2">
    <name type="scientific">Entomophthora muscae</name>
    <dbReference type="NCBI Taxonomy" id="34485"/>
    <lineage>
        <taxon>Eukaryota</taxon>
        <taxon>Fungi</taxon>
        <taxon>Fungi incertae sedis</taxon>
        <taxon>Zoopagomycota</taxon>
        <taxon>Entomophthoromycotina</taxon>
        <taxon>Entomophthoromycetes</taxon>
        <taxon>Entomophthorales</taxon>
        <taxon>Entomophthoraceae</taxon>
        <taxon>Entomophthora</taxon>
    </lineage>
</organism>
<dbReference type="EMBL" id="QTSX02000732">
    <property type="protein sequence ID" value="KAJ9086104.1"/>
    <property type="molecule type" value="Genomic_DNA"/>
</dbReference>
<comment type="caution">
    <text evidence="1">The sequence shown here is derived from an EMBL/GenBank/DDBJ whole genome shotgun (WGS) entry which is preliminary data.</text>
</comment>
<name>A0ACC2UGR7_9FUNG</name>
<gene>
    <name evidence="1" type="ORF">DSO57_1007508</name>
</gene>
<evidence type="ECO:0000313" key="1">
    <source>
        <dbReference type="EMBL" id="KAJ9086104.1"/>
    </source>
</evidence>
<keyword evidence="2" id="KW-1185">Reference proteome</keyword>
<protein>
    <submittedName>
        <fullName evidence="1">Uncharacterized protein</fullName>
    </submittedName>
</protein>
<evidence type="ECO:0000313" key="2">
    <source>
        <dbReference type="Proteomes" id="UP001165960"/>
    </source>
</evidence>
<dbReference type="Proteomes" id="UP001165960">
    <property type="component" value="Unassembled WGS sequence"/>
</dbReference>